<reference evidence="1 2" key="1">
    <citation type="submission" date="2016-10" db="EMBL/GenBank/DDBJ databases">
        <authorList>
            <person name="de Groot N.N."/>
        </authorList>
    </citation>
    <scope>NUCLEOTIDE SEQUENCE [LARGE SCALE GENOMIC DNA]</scope>
    <source>
        <strain evidence="1 2">BS3662</strain>
    </source>
</reference>
<dbReference type="AlphaFoldDB" id="A0A1H5L6L8"/>
<evidence type="ECO:0000313" key="2">
    <source>
        <dbReference type="Proteomes" id="UP000198985"/>
    </source>
</evidence>
<dbReference type="RefSeq" id="WP_084321170.1">
    <property type="nucleotide sequence ID" value="NZ_FNTY01000002.1"/>
</dbReference>
<dbReference type="PROSITE" id="PS51257">
    <property type="entry name" value="PROKAR_LIPOPROTEIN"/>
    <property type="match status" value="1"/>
</dbReference>
<gene>
    <name evidence="1" type="ORF">SAMN04490194_3747</name>
</gene>
<evidence type="ECO:0008006" key="3">
    <source>
        <dbReference type="Google" id="ProtNLM"/>
    </source>
</evidence>
<name>A0A1H5L6L8_9PSED</name>
<organism evidence="1 2">
    <name type="scientific">Pseudomonas migulae</name>
    <dbReference type="NCBI Taxonomy" id="78543"/>
    <lineage>
        <taxon>Bacteria</taxon>
        <taxon>Pseudomonadati</taxon>
        <taxon>Pseudomonadota</taxon>
        <taxon>Gammaproteobacteria</taxon>
        <taxon>Pseudomonadales</taxon>
        <taxon>Pseudomonadaceae</taxon>
        <taxon>Pseudomonas</taxon>
    </lineage>
</organism>
<evidence type="ECO:0000313" key="1">
    <source>
        <dbReference type="EMBL" id="SEE72663.1"/>
    </source>
</evidence>
<sequence length="465" mass="50747">MRFFTSVMFVCGVVSLAGCATNGRKPDNDLKATLAQPLVQESILREGDVLSFQLLLPQSGTSMRTSVQIEAGCSSPQLHLLYLEGAKRVYSMGSSQYSSARPLSAELWATLAANPSFVQACAQTPKADWRLVKTDDRDNWVLLDRNSVNTDNGETRFWAAFDNPVVLNDPPYNAPYAQKRERFAVSCNTGTFKQWAGYDLDARNRVSDGRVDVSPTPQPIAGSNADYQALFALVCGNGQETARLESFKPRLKAPAKIALQSVPPEVLTVIGQLDLGKPDHFLKFVRTGGTATYKGKTSPAGEERFISNDVPSGQLSITARGDGYESQVVSWRGLIPLVSKSSYGGSGGMATSSVTSQLSFSGDWNTLPIGETVSYTYNNATLNSIVGAYGGAAKTNRCKVERELKASELNPALSGNAKALACTEEPDEYKRVDHVYYLADYGYFFQASTDKNSFFYSDYRIDRVE</sequence>
<proteinExistence type="predicted"/>
<dbReference type="EMBL" id="FNTY01000002">
    <property type="protein sequence ID" value="SEE72663.1"/>
    <property type="molecule type" value="Genomic_DNA"/>
</dbReference>
<protein>
    <recommendedName>
        <fullName evidence="3">Lipoprotein</fullName>
    </recommendedName>
</protein>
<dbReference type="Proteomes" id="UP000198985">
    <property type="component" value="Unassembled WGS sequence"/>
</dbReference>
<accession>A0A1H5L6L8</accession>